<evidence type="ECO:0000313" key="3">
    <source>
        <dbReference type="Proteomes" id="UP001153069"/>
    </source>
</evidence>
<dbReference type="Proteomes" id="UP001153069">
    <property type="component" value="Unassembled WGS sequence"/>
</dbReference>
<evidence type="ECO:0000259" key="1">
    <source>
        <dbReference type="PROSITE" id="PS51819"/>
    </source>
</evidence>
<dbReference type="GO" id="GO:0051213">
    <property type="term" value="F:dioxygenase activity"/>
    <property type="evidence" value="ECO:0007669"/>
    <property type="project" value="UniProtKB-KW"/>
</dbReference>
<gene>
    <name evidence="2" type="ORF">SEMRO_959_G224820.1</name>
</gene>
<keyword evidence="2" id="KW-0560">Oxidoreductase</keyword>
<dbReference type="PROSITE" id="PS51819">
    <property type="entry name" value="VOC"/>
    <property type="match status" value="1"/>
</dbReference>
<evidence type="ECO:0000313" key="2">
    <source>
        <dbReference type="EMBL" id="CAB9518737.1"/>
    </source>
</evidence>
<reference evidence="2" key="1">
    <citation type="submission" date="2020-06" db="EMBL/GenBank/DDBJ databases">
        <authorList>
            <consortium name="Plant Systems Biology data submission"/>
        </authorList>
    </citation>
    <scope>NUCLEOTIDE SEQUENCE</scope>
    <source>
        <strain evidence="2">D6</strain>
    </source>
</reference>
<dbReference type="CDD" id="cd06587">
    <property type="entry name" value="VOC"/>
    <property type="match status" value="1"/>
</dbReference>
<sequence length="272" mass="30446">MSRRLDCLTFRVPNAPACQSFYETVLGMSKKNGSSSPNNAKVLLGYNHPKGMKLSFHESPSCTVRKSTSQDAYWKIGITVKNLDHAVGFLQLQGVPVSQPAQFLDIGYLCHLRDPAGMAIELLQQGFEGDEEQPVNDDDADEEQHPIGCQAILAHITVRSTNKQMQQWCQETMGMRLMSVQPVKPYNFTLYFYTWSHEVLPESDDLEAVKNRPWLWARPYGLLEIQQKDSDQQLRATGANEAGPTEITIVEEDPSSGDKVIATIDCLQDLGL</sequence>
<protein>
    <submittedName>
        <fullName evidence="2">Glyoxalase bleomycin resistance protein dioxygenase</fullName>
    </submittedName>
</protein>
<dbReference type="InterPro" id="IPR029068">
    <property type="entry name" value="Glyas_Bleomycin-R_OHBP_Dase"/>
</dbReference>
<comment type="caution">
    <text evidence="2">The sequence shown here is derived from an EMBL/GenBank/DDBJ whole genome shotgun (WGS) entry which is preliminary data.</text>
</comment>
<dbReference type="AlphaFoldDB" id="A0A9N8EC77"/>
<organism evidence="2 3">
    <name type="scientific">Seminavis robusta</name>
    <dbReference type="NCBI Taxonomy" id="568900"/>
    <lineage>
        <taxon>Eukaryota</taxon>
        <taxon>Sar</taxon>
        <taxon>Stramenopiles</taxon>
        <taxon>Ochrophyta</taxon>
        <taxon>Bacillariophyta</taxon>
        <taxon>Bacillariophyceae</taxon>
        <taxon>Bacillariophycidae</taxon>
        <taxon>Naviculales</taxon>
        <taxon>Naviculaceae</taxon>
        <taxon>Seminavis</taxon>
    </lineage>
</organism>
<dbReference type="SUPFAM" id="SSF54593">
    <property type="entry name" value="Glyoxalase/Bleomycin resistance protein/Dihydroxybiphenyl dioxygenase"/>
    <property type="match status" value="1"/>
</dbReference>
<dbReference type="Gene3D" id="3.10.180.10">
    <property type="entry name" value="2,3-Dihydroxybiphenyl 1,2-Dioxygenase, domain 1"/>
    <property type="match status" value="1"/>
</dbReference>
<dbReference type="InterPro" id="IPR037523">
    <property type="entry name" value="VOC_core"/>
</dbReference>
<dbReference type="EMBL" id="CAICTM010000957">
    <property type="protein sequence ID" value="CAB9518737.1"/>
    <property type="molecule type" value="Genomic_DNA"/>
</dbReference>
<dbReference type="OrthoDB" id="16820at2759"/>
<keyword evidence="2" id="KW-0223">Dioxygenase</keyword>
<proteinExistence type="predicted"/>
<keyword evidence="3" id="KW-1185">Reference proteome</keyword>
<feature type="domain" description="VOC" evidence="1">
    <location>
        <begin position="4"/>
        <end position="125"/>
    </location>
</feature>
<name>A0A9N8EC77_9STRA</name>
<accession>A0A9N8EC77</accession>